<dbReference type="EMBL" id="KZ819341">
    <property type="protein sequence ID" value="PWN17719.1"/>
    <property type="molecule type" value="Genomic_DNA"/>
</dbReference>
<keyword evidence="3" id="KW-1185">Reference proteome</keyword>
<dbReference type="GeneID" id="37016921"/>
<sequence length="199" mass="22314">MDSKSPLRDEGSLRLISIQQAAHFRKRIAGAAESASQSDLEDDLPEPRLEELGDDDDMQASMYESMEEEMEETLPETDENVVQDNDNGTQDQAPREGTTDSAMTVSIWTRRRRKEIKSLLGWEIRVFQRCKDIRGTVVAGWYRLASPNGYPRSSAHKLMLQPQQVLSRRGDGEAVNRTNIEARTGSETGALLKSLDAVC</sequence>
<dbReference type="RefSeq" id="XP_025344879.1">
    <property type="nucleotide sequence ID" value="XM_025495187.1"/>
</dbReference>
<evidence type="ECO:0000313" key="2">
    <source>
        <dbReference type="EMBL" id="PWN17719.1"/>
    </source>
</evidence>
<dbReference type="AlphaFoldDB" id="A0A316TW21"/>
<proteinExistence type="predicted"/>
<evidence type="ECO:0000256" key="1">
    <source>
        <dbReference type="SAM" id="MobiDB-lite"/>
    </source>
</evidence>
<feature type="region of interest" description="Disordered" evidence="1">
    <location>
        <begin position="27"/>
        <end position="101"/>
    </location>
</feature>
<feature type="compositionally biased region" description="Polar residues" evidence="1">
    <location>
        <begin position="82"/>
        <end position="92"/>
    </location>
</feature>
<gene>
    <name evidence="2" type="ORF">BCV69DRAFT_315271</name>
</gene>
<dbReference type="Proteomes" id="UP000245942">
    <property type="component" value="Unassembled WGS sequence"/>
</dbReference>
<feature type="compositionally biased region" description="Acidic residues" evidence="1">
    <location>
        <begin position="65"/>
        <end position="81"/>
    </location>
</feature>
<accession>A0A316TW21</accession>
<evidence type="ECO:0000313" key="3">
    <source>
        <dbReference type="Proteomes" id="UP000245942"/>
    </source>
</evidence>
<organism evidence="2 3">
    <name type="scientific">Pseudomicrostroma glucosiphilum</name>
    <dbReference type="NCBI Taxonomy" id="1684307"/>
    <lineage>
        <taxon>Eukaryota</taxon>
        <taxon>Fungi</taxon>
        <taxon>Dikarya</taxon>
        <taxon>Basidiomycota</taxon>
        <taxon>Ustilaginomycotina</taxon>
        <taxon>Exobasidiomycetes</taxon>
        <taxon>Microstromatales</taxon>
        <taxon>Microstromatales incertae sedis</taxon>
        <taxon>Pseudomicrostroma</taxon>
    </lineage>
</organism>
<protein>
    <submittedName>
        <fullName evidence="2">Uncharacterized protein</fullName>
    </submittedName>
</protein>
<reference evidence="2 3" key="1">
    <citation type="journal article" date="2018" name="Mol. Biol. Evol.">
        <title>Broad Genomic Sampling Reveals a Smut Pathogenic Ancestry of the Fungal Clade Ustilaginomycotina.</title>
        <authorList>
            <person name="Kijpornyongpan T."/>
            <person name="Mondo S.J."/>
            <person name="Barry K."/>
            <person name="Sandor L."/>
            <person name="Lee J."/>
            <person name="Lipzen A."/>
            <person name="Pangilinan J."/>
            <person name="LaButti K."/>
            <person name="Hainaut M."/>
            <person name="Henrissat B."/>
            <person name="Grigoriev I.V."/>
            <person name="Spatafora J.W."/>
            <person name="Aime M.C."/>
        </authorList>
    </citation>
    <scope>NUCLEOTIDE SEQUENCE [LARGE SCALE GENOMIC DNA]</scope>
    <source>
        <strain evidence="2 3">MCA 4718</strain>
    </source>
</reference>
<name>A0A316TW21_9BASI</name>